<feature type="compositionally biased region" description="Pro residues" evidence="1">
    <location>
        <begin position="95"/>
        <end position="106"/>
    </location>
</feature>
<evidence type="ECO:0000256" key="1">
    <source>
        <dbReference type="SAM" id="MobiDB-lite"/>
    </source>
</evidence>
<feature type="compositionally biased region" description="Low complexity" evidence="1">
    <location>
        <begin position="107"/>
        <end position="142"/>
    </location>
</feature>
<organism evidence="2">
    <name type="scientific">uncultured Acidimicrobiales bacterium</name>
    <dbReference type="NCBI Taxonomy" id="310071"/>
    <lineage>
        <taxon>Bacteria</taxon>
        <taxon>Bacillati</taxon>
        <taxon>Actinomycetota</taxon>
        <taxon>Acidimicrobiia</taxon>
        <taxon>Acidimicrobiales</taxon>
        <taxon>environmental samples</taxon>
    </lineage>
</organism>
<proteinExistence type="predicted"/>
<feature type="compositionally biased region" description="Low complexity" evidence="1">
    <location>
        <begin position="53"/>
        <end position="66"/>
    </location>
</feature>
<dbReference type="AlphaFoldDB" id="A0A6J4IPQ3"/>
<name>A0A6J4IPQ3_9ACTN</name>
<sequence>MSDLSHLLGDVYGERDPDSPPVAGEPSADERGMGSSARKPGAPDIDDLLRFSAPARPGAAPGPALDDDLAAALSAALGDVAKPVPAATAADFDDMPPPPAPKPAPVAPARQQAAAPASSPAAAVRVPTPQPPAGSSAWSAAPHRATVEASAGNPMPAQHRLWQPGDDDIFPSATAKRAKR</sequence>
<reference evidence="2" key="1">
    <citation type="submission" date="2020-02" db="EMBL/GenBank/DDBJ databases">
        <authorList>
            <person name="Meier V. D."/>
        </authorList>
    </citation>
    <scope>NUCLEOTIDE SEQUENCE</scope>
    <source>
        <strain evidence="2">AVDCRST_MAG50</strain>
    </source>
</reference>
<evidence type="ECO:0000313" key="2">
    <source>
        <dbReference type="EMBL" id="CAA9258476.1"/>
    </source>
</evidence>
<dbReference type="EMBL" id="CADCTF010000126">
    <property type="protein sequence ID" value="CAA9258476.1"/>
    <property type="molecule type" value="Genomic_DNA"/>
</dbReference>
<feature type="region of interest" description="Disordered" evidence="1">
    <location>
        <begin position="88"/>
        <end position="180"/>
    </location>
</feature>
<protein>
    <submittedName>
        <fullName evidence="2">Uncharacterized protein</fullName>
    </submittedName>
</protein>
<feature type="region of interest" description="Disordered" evidence="1">
    <location>
        <begin position="1"/>
        <end position="66"/>
    </location>
</feature>
<gene>
    <name evidence="2" type="ORF">AVDCRST_MAG50-2744</name>
</gene>
<accession>A0A6J4IPQ3</accession>